<dbReference type="GO" id="GO:0008017">
    <property type="term" value="F:microtubule binding"/>
    <property type="evidence" value="ECO:0007669"/>
    <property type="project" value="TreeGrafter"/>
</dbReference>
<dbReference type="GO" id="GO:0003924">
    <property type="term" value="F:GTPase activity"/>
    <property type="evidence" value="ECO:0007669"/>
    <property type="project" value="TreeGrafter"/>
</dbReference>
<dbReference type="EMBL" id="JALJOS010000048">
    <property type="protein sequence ID" value="KAK9819322.1"/>
    <property type="molecule type" value="Genomic_DNA"/>
</dbReference>
<dbReference type="InterPro" id="IPR022812">
    <property type="entry name" value="Dynamin"/>
</dbReference>
<dbReference type="Gene3D" id="3.40.50.300">
    <property type="entry name" value="P-loop containing nucleotide triphosphate hydrolases"/>
    <property type="match status" value="1"/>
</dbReference>
<dbReference type="GO" id="GO:0005737">
    <property type="term" value="C:cytoplasm"/>
    <property type="evidence" value="ECO:0007669"/>
    <property type="project" value="TreeGrafter"/>
</dbReference>
<dbReference type="PANTHER" id="PTHR11566">
    <property type="entry name" value="DYNAMIN"/>
    <property type="match status" value="1"/>
</dbReference>
<feature type="compositionally biased region" description="Basic and acidic residues" evidence="1">
    <location>
        <begin position="264"/>
        <end position="275"/>
    </location>
</feature>
<reference evidence="2 3" key="1">
    <citation type="journal article" date="2024" name="Nat. Commun.">
        <title>Phylogenomics reveals the evolutionary origins of lichenization in chlorophyte algae.</title>
        <authorList>
            <person name="Puginier C."/>
            <person name="Libourel C."/>
            <person name="Otte J."/>
            <person name="Skaloud P."/>
            <person name="Haon M."/>
            <person name="Grisel S."/>
            <person name="Petersen M."/>
            <person name="Berrin J.G."/>
            <person name="Delaux P.M."/>
            <person name="Dal Grande F."/>
            <person name="Keller J."/>
        </authorList>
    </citation>
    <scope>NUCLEOTIDE SEQUENCE [LARGE SCALE GENOMIC DNA]</scope>
    <source>
        <strain evidence="2 3">SAG 2145</strain>
    </source>
</reference>
<dbReference type="Proteomes" id="UP001438707">
    <property type="component" value="Unassembled WGS sequence"/>
</dbReference>
<accession>A0AAW1QD44</accession>
<dbReference type="GO" id="GO:0016020">
    <property type="term" value="C:membrane"/>
    <property type="evidence" value="ECO:0007669"/>
    <property type="project" value="TreeGrafter"/>
</dbReference>
<comment type="caution">
    <text evidence="2">The sequence shown here is derived from an EMBL/GenBank/DDBJ whole genome shotgun (WGS) entry which is preliminary data.</text>
</comment>
<gene>
    <name evidence="2" type="ORF">WJX74_005742</name>
</gene>
<keyword evidence="3" id="KW-1185">Reference proteome</keyword>
<evidence type="ECO:0008006" key="4">
    <source>
        <dbReference type="Google" id="ProtNLM"/>
    </source>
</evidence>
<sequence length="737" mass="79131">MTQTDRSGSSTHSNSSIQADSKLALQHADSIRNKVASTGKSTSLQPPGPCPDRPAAGSTNAPSAQQPGESSCSPECADQSQHPGGGGALGNGTAAAAAADDNLDHMTLMQVMQQGTYGKFCQAVSPLIKENLLAMPDVELPCIIIMGNLSCGKSALAQQLTGCTAFSNLAQACSAYRPGSFRGSSQPLVQQPVSVSFWQPDPSHMQHMPSCGGGAPTNAPARHQEVCHSYGSTGACVSFDMPSLDSHSHNRPAGSPRSPAGDGLHSDGEERRSSQDWQDEIRIRCSCPQHFVDELSGLSWRCPLEVIDLPGIRAYPAAANRLSSAMYRDYSRVSDAILLCLAEASFSDLRSAQALAIAAEEAPSHVVICLTKTDLISTREAQTKVVDRLQGSAVDIQDFRRQPCFAVSASDSGGPGAAGTADSRCLPKAADVYLSADVVGRLGVNSLLRHVAGRCHEHIKQKWLPQVRAQLLPQIRLCQKDLQELGPAPQDLTKLGLIRSLQAHVKFQTLMKFLWTAPEMAVCISSQDLLHVFQDLPPGSIHRLLRKGEIPLRSLGAQLLSDHMAAPPSLQFYKQLQAVVEHVEEAISDWLSHAEYKQGILHCYLAALRDAEHLQRLQGFKEAISTGIDRAIDTDAVKQSVMALISPAISSLHASAKPSTSKLSFKLSKLDQLLRAAIIAEVVMPLKEDPAELAGCLLPSFKPVEKRAAAEERVRLLSRLQMLQQAIKGLDAIQRSA</sequence>
<dbReference type="CDD" id="cd00882">
    <property type="entry name" value="Ras_like_GTPase"/>
    <property type="match status" value="1"/>
</dbReference>
<dbReference type="InterPro" id="IPR027417">
    <property type="entry name" value="P-loop_NTPase"/>
</dbReference>
<protein>
    <recommendedName>
        <fullName evidence="4">GED domain-containing protein</fullName>
    </recommendedName>
</protein>
<name>A0AAW1QD44_9CHLO</name>
<dbReference type="AlphaFoldDB" id="A0AAW1QD44"/>
<feature type="region of interest" description="Disordered" evidence="1">
    <location>
        <begin position="245"/>
        <end position="275"/>
    </location>
</feature>
<feature type="compositionally biased region" description="Polar residues" evidence="1">
    <location>
        <begin position="1"/>
        <end position="19"/>
    </location>
</feature>
<organism evidence="2 3">
    <name type="scientific">Apatococcus lobatus</name>
    <dbReference type="NCBI Taxonomy" id="904363"/>
    <lineage>
        <taxon>Eukaryota</taxon>
        <taxon>Viridiplantae</taxon>
        <taxon>Chlorophyta</taxon>
        <taxon>core chlorophytes</taxon>
        <taxon>Trebouxiophyceae</taxon>
        <taxon>Chlorellales</taxon>
        <taxon>Chlorellaceae</taxon>
        <taxon>Apatococcus</taxon>
    </lineage>
</organism>
<dbReference type="GO" id="GO:0005874">
    <property type="term" value="C:microtubule"/>
    <property type="evidence" value="ECO:0007669"/>
    <property type="project" value="TreeGrafter"/>
</dbReference>
<feature type="region of interest" description="Disordered" evidence="1">
    <location>
        <begin position="1"/>
        <end position="93"/>
    </location>
</feature>
<evidence type="ECO:0000313" key="2">
    <source>
        <dbReference type="EMBL" id="KAK9819322.1"/>
    </source>
</evidence>
<proteinExistence type="predicted"/>
<dbReference type="SUPFAM" id="SSF52540">
    <property type="entry name" value="P-loop containing nucleoside triphosphate hydrolases"/>
    <property type="match status" value="1"/>
</dbReference>
<feature type="compositionally biased region" description="Polar residues" evidence="1">
    <location>
        <begin position="35"/>
        <end position="45"/>
    </location>
</feature>
<evidence type="ECO:0000313" key="3">
    <source>
        <dbReference type="Proteomes" id="UP001438707"/>
    </source>
</evidence>
<evidence type="ECO:0000256" key="1">
    <source>
        <dbReference type="SAM" id="MobiDB-lite"/>
    </source>
</evidence>
<feature type="compositionally biased region" description="Polar residues" evidence="1">
    <location>
        <begin position="57"/>
        <end position="82"/>
    </location>
</feature>
<dbReference type="PANTHER" id="PTHR11566:SF57">
    <property type="entry name" value="DYNAMIN-2B"/>
    <property type="match status" value="1"/>
</dbReference>